<name>A0A544SY46_9BACI</name>
<evidence type="ECO:0000259" key="1">
    <source>
        <dbReference type="Pfam" id="PF07905"/>
    </source>
</evidence>
<dbReference type="RefSeq" id="WP_142608243.1">
    <property type="nucleotide sequence ID" value="NZ_VDGG01000036.1"/>
</dbReference>
<dbReference type="InterPro" id="IPR012914">
    <property type="entry name" value="PucR_dom"/>
</dbReference>
<dbReference type="PANTHER" id="PTHR33744:SF1">
    <property type="entry name" value="DNA-BINDING TRANSCRIPTIONAL ACTIVATOR ADER"/>
    <property type="match status" value="1"/>
</dbReference>
<comment type="caution">
    <text evidence="3">The sequence shown here is derived from an EMBL/GenBank/DDBJ whole genome shotgun (WGS) entry which is preliminary data.</text>
</comment>
<evidence type="ECO:0008006" key="5">
    <source>
        <dbReference type="Google" id="ProtNLM"/>
    </source>
</evidence>
<evidence type="ECO:0000259" key="2">
    <source>
        <dbReference type="Pfam" id="PF13556"/>
    </source>
</evidence>
<dbReference type="Pfam" id="PF13556">
    <property type="entry name" value="HTH_30"/>
    <property type="match status" value="1"/>
</dbReference>
<dbReference type="Pfam" id="PF07905">
    <property type="entry name" value="PucR"/>
    <property type="match status" value="1"/>
</dbReference>
<dbReference type="InterPro" id="IPR025736">
    <property type="entry name" value="PucR_C-HTH_dom"/>
</dbReference>
<reference evidence="3 4" key="1">
    <citation type="submission" date="2019-05" db="EMBL/GenBank/DDBJ databases">
        <title>Psychrobacillus vulpis sp. nov., a new species isolated from feces of a red fox that inhabits in The Tablas de Daimiel Natural Park, Albacete, Spain.</title>
        <authorList>
            <person name="Rodriguez M."/>
            <person name="Reina J.C."/>
            <person name="Bejar V."/>
            <person name="Llamas I."/>
        </authorList>
    </citation>
    <scope>NUCLEOTIDE SEQUENCE [LARGE SCALE GENOMIC DNA]</scope>
    <source>
        <strain evidence="3 4">NHI-2</strain>
    </source>
</reference>
<protein>
    <recommendedName>
        <fullName evidence="5">PucR family transcriptional regulator</fullName>
    </recommendedName>
</protein>
<organism evidence="3 4">
    <name type="scientific">Psychrobacillus soli</name>
    <dbReference type="NCBI Taxonomy" id="1543965"/>
    <lineage>
        <taxon>Bacteria</taxon>
        <taxon>Bacillati</taxon>
        <taxon>Bacillota</taxon>
        <taxon>Bacilli</taxon>
        <taxon>Bacillales</taxon>
        <taxon>Bacillaceae</taxon>
        <taxon>Psychrobacillus</taxon>
    </lineage>
</organism>
<dbReference type="AlphaFoldDB" id="A0A544SY46"/>
<dbReference type="PANTHER" id="PTHR33744">
    <property type="entry name" value="CARBOHYDRATE DIACID REGULATOR"/>
    <property type="match status" value="1"/>
</dbReference>
<evidence type="ECO:0000313" key="3">
    <source>
        <dbReference type="EMBL" id="TQR10132.1"/>
    </source>
</evidence>
<feature type="domain" description="PucR C-terminal helix-turn-helix" evidence="2">
    <location>
        <begin position="330"/>
        <end position="384"/>
    </location>
</feature>
<evidence type="ECO:0000313" key="4">
    <source>
        <dbReference type="Proteomes" id="UP000318937"/>
    </source>
</evidence>
<dbReference type="InterPro" id="IPR042070">
    <property type="entry name" value="PucR_C-HTH_sf"/>
</dbReference>
<proteinExistence type="predicted"/>
<dbReference type="EMBL" id="VDGG01000036">
    <property type="protein sequence ID" value="TQR10132.1"/>
    <property type="molecule type" value="Genomic_DNA"/>
</dbReference>
<dbReference type="InterPro" id="IPR051448">
    <property type="entry name" value="CdaR-like_regulators"/>
</dbReference>
<gene>
    <name evidence="3" type="ORF">FG383_15200</name>
</gene>
<feature type="domain" description="Purine catabolism PurC-like" evidence="1">
    <location>
        <begin position="18"/>
        <end position="127"/>
    </location>
</feature>
<sequence>MSVLLNVLYKYVVNSFDIQLLAGHEGMDKSVKWVHMVENEEISTFLDGEEVVFTTGIGIYENKDFDLLELVKENIRNGASGMVVNIGPYIPNISDEILAYCNEMAFPLFTVPWEVKMARIIKVFCMYILEAEKYEMEISKALEKALLAPMREDLYIPIFEEYDFKPENELRFTMFSCKLHPEMNNKIINELTNKIEFFSYQLDGKIAIVNIEDSFILCSVQLNNSKLELLKEKVSSFFTIKAPESQLQFMSLGKEVKKLNELHKHFIRAKQVHKINSNGLIFKPIEDEQSLGVYELLLSYVEKDGGEKYFQTMLGPLLQYDNANDTDLSAVLKLYLETNGRVNEVAQRMFVHRNTINYKIKKIESLLVCDLSDFFVRLNLSVAFMMKVVL</sequence>
<accession>A0A544SY46</accession>
<keyword evidence="4" id="KW-1185">Reference proteome</keyword>
<dbReference type="Proteomes" id="UP000318937">
    <property type="component" value="Unassembled WGS sequence"/>
</dbReference>
<dbReference type="OrthoDB" id="142218at2"/>
<dbReference type="Gene3D" id="1.10.10.2840">
    <property type="entry name" value="PucR C-terminal helix-turn-helix domain"/>
    <property type="match status" value="1"/>
</dbReference>